<dbReference type="Proteomes" id="UP001307889">
    <property type="component" value="Chromosome 2"/>
</dbReference>
<evidence type="ECO:0000313" key="2">
    <source>
        <dbReference type="Proteomes" id="UP001307889"/>
    </source>
</evidence>
<dbReference type="EMBL" id="AP028910">
    <property type="protein sequence ID" value="BES90334.1"/>
    <property type="molecule type" value="Genomic_DNA"/>
</dbReference>
<proteinExistence type="predicted"/>
<name>A0ABN7AG45_9HEMI</name>
<organism evidence="1 2">
    <name type="scientific">Nesidiocoris tenuis</name>
    <dbReference type="NCBI Taxonomy" id="355587"/>
    <lineage>
        <taxon>Eukaryota</taxon>
        <taxon>Metazoa</taxon>
        <taxon>Ecdysozoa</taxon>
        <taxon>Arthropoda</taxon>
        <taxon>Hexapoda</taxon>
        <taxon>Insecta</taxon>
        <taxon>Pterygota</taxon>
        <taxon>Neoptera</taxon>
        <taxon>Paraneoptera</taxon>
        <taxon>Hemiptera</taxon>
        <taxon>Heteroptera</taxon>
        <taxon>Panheteroptera</taxon>
        <taxon>Cimicomorpha</taxon>
        <taxon>Miridae</taxon>
        <taxon>Dicyphina</taxon>
        <taxon>Nesidiocoris</taxon>
    </lineage>
</organism>
<sequence>MADPPVIPLRISIQLSLRTPRSPELSRADPPPPALPVRVRRALLAFSQISPRTCSDPRPPLTSDLSLTFSLHLLLRRIYSLGHSQTITVLPATPPATPPRYATLLPPARKWAPSPSC</sequence>
<evidence type="ECO:0000313" key="1">
    <source>
        <dbReference type="EMBL" id="BES90334.1"/>
    </source>
</evidence>
<reference evidence="1 2" key="1">
    <citation type="submission" date="2023-09" db="EMBL/GenBank/DDBJ databases">
        <title>Nesidiocoris tenuis whole genome shotgun sequence.</title>
        <authorList>
            <person name="Shibata T."/>
            <person name="Shimoda M."/>
            <person name="Kobayashi T."/>
            <person name="Uehara T."/>
        </authorList>
    </citation>
    <scope>NUCLEOTIDE SEQUENCE [LARGE SCALE GENOMIC DNA]</scope>
    <source>
        <strain evidence="1 2">Japan</strain>
    </source>
</reference>
<gene>
    <name evidence="1" type="ORF">NTJ_03142</name>
</gene>
<protein>
    <submittedName>
        <fullName evidence="1">Uncharacterized protein</fullName>
    </submittedName>
</protein>
<accession>A0ABN7AG45</accession>
<keyword evidence="2" id="KW-1185">Reference proteome</keyword>